<organism evidence="1 2">
    <name type="scientific">Goodfellowiella coeruleoviolacea</name>
    <dbReference type="NCBI Taxonomy" id="334858"/>
    <lineage>
        <taxon>Bacteria</taxon>
        <taxon>Bacillati</taxon>
        <taxon>Actinomycetota</taxon>
        <taxon>Actinomycetes</taxon>
        <taxon>Pseudonocardiales</taxon>
        <taxon>Pseudonocardiaceae</taxon>
        <taxon>Goodfellowiella</taxon>
    </lineage>
</organism>
<dbReference type="RefSeq" id="WP_253769372.1">
    <property type="nucleotide sequence ID" value="NZ_JAMTCK010000004.1"/>
</dbReference>
<evidence type="ECO:0000313" key="1">
    <source>
        <dbReference type="EMBL" id="MCP2164986.1"/>
    </source>
</evidence>
<sequence>MATSNVGGAIGAAVGAAAGAAVGAAAQRVNFVAETPVMGAAGGGLPGVTSTNFSVAPEKAQKLLEGLA</sequence>
<reference evidence="1" key="1">
    <citation type="submission" date="2022-06" db="EMBL/GenBank/DDBJ databases">
        <title>Genomic Encyclopedia of Archaeal and Bacterial Type Strains, Phase II (KMG-II): from individual species to whole genera.</title>
        <authorList>
            <person name="Goeker M."/>
        </authorList>
    </citation>
    <scope>NUCLEOTIDE SEQUENCE</scope>
    <source>
        <strain evidence="1">DSM 43935</strain>
    </source>
</reference>
<protein>
    <submittedName>
        <fullName evidence="1">Uncharacterized protein</fullName>
    </submittedName>
</protein>
<dbReference type="Proteomes" id="UP001206128">
    <property type="component" value="Unassembled WGS sequence"/>
</dbReference>
<evidence type="ECO:0000313" key="2">
    <source>
        <dbReference type="Proteomes" id="UP001206128"/>
    </source>
</evidence>
<accession>A0AAE3GB37</accession>
<proteinExistence type="predicted"/>
<gene>
    <name evidence="1" type="ORF">LX83_001835</name>
</gene>
<dbReference type="AlphaFoldDB" id="A0AAE3GB37"/>
<comment type="caution">
    <text evidence="1">The sequence shown here is derived from an EMBL/GenBank/DDBJ whole genome shotgun (WGS) entry which is preliminary data.</text>
</comment>
<name>A0AAE3GB37_9PSEU</name>
<keyword evidence="2" id="KW-1185">Reference proteome</keyword>
<dbReference type="EMBL" id="JAMTCK010000004">
    <property type="protein sequence ID" value="MCP2164986.1"/>
    <property type="molecule type" value="Genomic_DNA"/>
</dbReference>